<evidence type="ECO:0000313" key="1">
    <source>
        <dbReference type="EMBL" id="KAH7865097.1"/>
    </source>
</evidence>
<proteinExistence type="predicted"/>
<dbReference type="EMBL" id="CM037159">
    <property type="protein sequence ID" value="KAH7865097.1"/>
    <property type="molecule type" value="Genomic_DNA"/>
</dbReference>
<sequence>MCVQVTCLASQQVFYVSSVYGSNSMVDRRLLWAAMSSLHLNIGAFPWIQMGDFNVVLRRSERIGEFDLPAASEFRQCLLATNMEEMITRGFWFTWTNCRGGGGTNMSRIDRVLVNNSWLDVFPDTETLAHAPGISDHCSLLVTVLKEVAYRRPFRFFNFWMKHHQFKVLVRTSWDAPLNGSAMFRLTMKLKRLKPVLRELNKKCFSNISHRVVEARQHMDALQLLCAQNAGDDNIRAQEKEAVRLYMELSAAEESFKKQKSRFNIENGDFKYHPRCQALDLSHVIFADDLFVLSSAHEGSLQVVLNTLGEFHSFSGLQPNMTKSAVFFSGVSSAHKQSLVALLGMLEGTLPCLKDVLKGRTLCRIKRMGELDPSRLRCSTWEEEIKNSEWHPFKRSLKGDWRRSDLKTARLLQRDGLPDIGKVIERFSFQVVLPAITTSCQILSNYTT</sequence>
<organism evidence="1 2">
    <name type="scientific">Vaccinium darrowii</name>
    <dbReference type="NCBI Taxonomy" id="229202"/>
    <lineage>
        <taxon>Eukaryota</taxon>
        <taxon>Viridiplantae</taxon>
        <taxon>Streptophyta</taxon>
        <taxon>Embryophyta</taxon>
        <taxon>Tracheophyta</taxon>
        <taxon>Spermatophyta</taxon>
        <taxon>Magnoliopsida</taxon>
        <taxon>eudicotyledons</taxon>
        <taxon>Gunneridae</taxon>
        <taxon>Pentapetalae</taxon>
        <taxon>asterids</taxon>
        <taxon>Ericales</taxon>
        <taxon>Ericaceae</taxon>
        <taxon>Vaccinioideae</taxon>
        <taxon>Vaccinieae</taxon>
        <taxon>Vaccinium</taxon>
    </lineage>
</organism>
<keyword evidence="2" id="KW-1185">Reference proteome</keyword>
<accession>A0ACB7ZGF5</accession>
<protein>
    <submittedName>
        <fullName evidence="1">Uncharacterized protein</fullName>
    </submittedName>
</protein>
<comment type="caution">
    <text evidence="1">The sequence shown here is derived from an EMBL/GenBank/DDBJ whole genome shotgun (WGS) entry which is preliminary data.</text>
</comment>
<dbReference type="Proteomes" id="UP000828048">
    <property type="component" value="Chromosome 9"/>
</dbReference>
<reference evidence="1 2" key="1">
    <citation type="journal article" date="2021" name="Hortic Res">
        <title>High-quality reference genome and annotation aids understanding of berry development for evergreen blueberry (Vaccinium darrowii).</title>
        <authorList>
            <person name="Yu J."/>
            <person name="Hulse-Kemp A.M."/>
            <person name="Babiker E."/>
            <person name="Staton M."/>
        </authorList>
    </citation>
    <scope>NUCLEOTIDE SEQUENCE [LARGE SCALE GENOMIC DNA]</scope>
    <source>
        <strain evidence="2">cv. NJ 8807/NJ 8810</strain>
        <tissue evidence="1">Young leaf</tissue>
    </source>
</reference>
<gene>
    <name evidence="1" type="ORF">Vadar_002158</name>
</gene>
<name>A0ACB7ZGF5_9ERIC</name>
<evidence type="ECO:0000313" key="2">
    <source>
        <dbReference type="Proteomes" id="UP000828048"/>
    </source>
</evidence>